<evidence type="ECO:0000313" key="4">
    <source>
        <dbReference type="Proteomes" id="UP000694701"/>
    </source>
</evidence>
<feature type="domain" description="YqaJ viral recombinase" evidence="2">
    <location>
        <begin position="158"/>
        <end position="244"/>
    </location>
</feature>
<dbReference type="PANTHER" id="PTHR47526:SF3">
    <property type="entry name" value="PHD-TYPE DOMAIN-CONTAINING PROTEIN"/>
    <property type="match status" value="1"/>
</dbReference>
<organism evidence="3 4">
    <name type="scientific">Cyprinus carpio</name>
    <name type="common">Common carp</name>
    <dbReference type="NCBI Taxonomy" id="7962"/>
    <lineage>
        <taxon>Eukaryota</taxon>
        <taxon>Metazoa</taxon>
        <taxon>Chordata</taxon>
        <taxon>Craniata</taxon>
        <taxon>Vertebrata</taxon>
        <taxon>Euteleostomi</taxon>
        <taxon>Actinopterygii</taxon>
        <taxon>Neopterygii</taxon>
        <taxon>Teleostei</taxon>
        <taxon>Ostariophysi</taxon>
        <taxon>Cypriniformes</taxon>
        <taxon>Cyprinidae</taxon>
        <taxon>Cyprininae</taxon>
        <taxon>Cyprinus</taxon>
    </lineage>
</organism>
<dbReference type="PANTHER" id="PTHR47526">
    <property type="entry name" value="ATP-DEPENDENT DNA HELICASE"/>
    <property type="match status" value="1"/>
</dbReference>
<feature type="region of interest" description="Disordered" evidence="1">
    <location>
        <begin position="291"/>
        <end position="315"/>
    </location>
</feature>
<sequence>MVPVSTVQPSASQVIPLTRHTASSVCCHQGGDCGVSRPGPADLRTASFIRLSGTHYTTSNTFRVNTFLRRSSWSLWQICYTECTATNCEKFKGSVQPTDISEQQADQLGKTTCTQHKSSFWFAVRAGRITASNMHAVNAADVRSPAQSTIKKKGQHNNHDVSTFGFFINPLFPEIGASPDGIVRCNCCGKGCVEIKFPSKYKNNTIREACLAKDFCLELVDGKVQLKQSYQYYTQSQTNIFVTDRYYWDFVVWTLKDSVVLQLDANPEFWREQELRLKMLPCWQTHKSLPSEEEHSVNQKKEPGVAQNGGRHLTK</sequence>
<evidence type="ECO:0000259" key="2">
    <source>
        <dbReference type="Pfam" id="PF09588"/>
    </source>
</evidence>
<dbReference type="GO" id="GO:0006281">
    <property type="term" value="P:DNA repair"/>
    <property type="evidence" value="ECO:0007669"/>
    <property type="project" value="UniProtKB-ARBA"/>
</dbReference>
<accession>A0A8C2EE23</accession>
<dbReference type="CDD" id="cd22343">
    <property type="entry name" value="PDDEXK_lambda_exonuclease-like"/>
    <property type="match status" value="1"/>
</dbReference>
<dbReference type="AlphaFoldDB" id="A0A8C2EE23"/>
<dbReference type="Proteomes" id="UP000694701">
    <property type="component" value="Unplaced"/>
</dbReference>
<dbReference type="InterPro" id="IPR011335">
    <property type="entry name" value="Restrct_endonuc-II-like"/>
</dbReference>
<protein>
    <recommendedName>
        <fullName evidence="2">YqaJ viral recombinase domain-containing protein</fullName>
    </recommendedName>
</protein>
<dbReference type="InterPro" id="IPR019080">
    <property type="entry name" value="YqaJ_viral_recombinase"/>
</dbReference>
<dbReference type="Pfam" id="PF09588">
    <property type="entry name" value="YqaJ"/>
    <property type="match status" value="1"/>
</dbReference>
<feature type="compositionally biased region" description="Basic and acidic residues" evidence="1">
    <location>
        <begin position="291"/>
        <end position="303"/>
    </location>
</feature>
<reference evidence="3" key="1">
    <citation type="submission" date="2025-08" db="UniProtKB">
        <authorList>
            <consortium name="Ensembl"/>
        </authorList>
    </citation>
    <scope>IDENTIFICATION</scope>
</reference>
<dbReference type="Gene3D" id="3.90.320.10">
    <property type="match status" value="1"/>
</dbReference>
<name>A0A8C2EE23_CYPCA</name>
<proteinExistence type="predicted"/>
<dbReference type="SUPFAM" id="SSF52980">
    <property type="entry name" value="Restriction endonuclease-like"/>
    <property type="match status" value="1"/>
</dbReference>
<evidence type="ECO:0000256" key="1">
    <source>
        <dbReference type="SAM" id="MobiDB-lite"/>
    </source>
</evidence>
<evidence type="ECO:0000313" key="3">
    <source>
        <dbReference type="Ensembl" id="ENSCCRP00020039777.1"/>
    </source>
</evidence>
<dbReference type="InterPro" id="IPR011604">
    <property type="entry name" value="PDDEXK-like_dom_sf"/>
</dbReference>
<dbReference type="Ensembl" id="ENSCCRT00020043425.1">
    <property type="protein sequence ID" value="ENSCCRP00020039777.1"/>
    <property type="gene ID" value="ENSCCRG00020017752.1"/>
</dbReference>